<dbReference type="EMBL" id="MU167410">
    <property type="protein sequence ID" value="KAG0140950.1"/>
    <property type="molecule type" value="Genomic_DNA"/>
</dbReference>
<evidence type="ECO:0000313" key="2">
    <source>
        <dbReference type="Proteomes" id="UP000886653"/>
    </source>
</evidence>
<keyword evidence="2" id="KW-1185">Reference proteome</keyword>
<sequence length="82" mass="9726">MTIVRNSGDQLKKNGSNYREWEHCIRDLIDDYTEPGWLDRKNAHVDARTGDRIVLMMIKYCRFEKCCHRLFTHGPRLASQSQ</sequence>
<organism evidence="1 2">
    <name type="scientific">Cronartium quercuum f. sp. fusiforme G11</name>
    <dbReference type="NCBI Taxonomy" id="708437"/>
    <lineage>
        <taxon>Eukaryota</taxon>
        <taxon>Fungi</taxon>
        <taxon>Dikarya</taxon>
        <taxon>Basidiomycota</taxon>
        <taxon>Pucciniomycotina</taxon>
        <taxon>Pucciniomycetes</taxon>
        <taxon>Pucciniales</taxon>
        <taxon>Coleosporiaceae</taxon>
        <taxon>Cronartium</taxon>
    </lineage>
</organism>
<protein>
    <submittedName>
        <fullName evidence="1">Uncharacterized protein</fullName>
    </submittedName>
</protein>
<dbReference type="Proteomes" id="UP000886653">
    <property type="component" value="Unassembled WGS sequence"/>
</dbReference>
<dbReference type="AlphaFoldDB" id="A0A9P6T6V5"/>
<reference evidence="1" key="1">
    <citation type="submission" date="2013-11" db="EMBL/GenBank/DDBJ databases">
        <title>Genome sequence of the fusiform rust pathogen reveals effectors for host alternation and coevolution with pine.</title>
        <authorList>
            <consortium name="DOE Joint Genome Institute"/>
            <person name="Smith K."/>
            <person name="Pendleton A."/>
            <person name="Kubisiak T."/>
            <person name="Anderson C."/>
            <person name="Salamov A."/>
            <person name="Aerts A."/>
            <person name="Riley R."/>
            <person name="Clum A."/>
            <person name="Lindquist E."/>
            <person name="Ence D."/>
            <person name="Campbell M."/>
            <person name="Kronenberg Z."/>
            <person name="Feau N."/>
            <person name="Dhillon B."/>
            <person name="Hamelin R."/>
            <person name="Burleigh J."/>
            <person name="Smith J."/>
            <person name="Yandell M."/>
            <person name="Nelson C."/>
            <person name="Grigoriev I."/>
            <person name="Davis J."/>
        </authorList>
    </citation>
    <scope>NUCLEOTIDE SEQUENCE</scope>
    <source>
        <strain evidence="1">G11</strain>
    </source>
</reference>
<gene>
    <name evidence="1" type="ORF">CROQUDRAFT_664501</name>
</gene>
<evidence type="ECO:0000313" key="1">
    <source>
        <dbReference type="EMBL" id="KAG0140950.1"/>
    </source>
</evidence>
<comment type="caution">
    <text evidence="1">The sequence shown here is derived from an EMBL/GenBank/DDBJ whole genome shotgun (WGS) entry which is preliminary data.</text>
</comment>
<accession>A0A9P6T6V5</accession>
<proteinExistence type="predicted"/>
<name>A0A9P6T6V5_9BASI</name>